<dbReference type="Pfam" id="PF07729">
    <property type="entry name" value="FCD"/>
    <property type="match status" value="1"/>
</dbReference>
<dbReference type="AlphaFoldDB" id="A0A0X2NNM2"/>
<dbReference type="EMBL" id="FAUH01000017">
    <property type="protein sequence ID" value="CUU67046.1"/>
    <property type="molecule type" value="Genomic_DNA"/>
</dbReference>
<dbReference type="Gene3D" id="1.20.120.530">
    <property type="entry name" value="GntR ligand-binding domain-like"/>
    <property type="match status" value="1"/>
</dbReference>
<dbReference type="InterPro" id="IPR011711">
    <property type="entry name" value="GntR_C"/>
</dbReference>
<dbReference type="SMART" id="SM00895">
    <property type="entry name" value="FCD"/>
    <property type="match status" value="1"/>
</dbReference>
<dbReference type="PANTHER" id="PTHR43537:SF24">
    <property type="entry name" value="GLUCONATE OPERON TRANSCRIPTIONAL REPRESSOR"/>
    <property type="match status" value="1"/>
</dbReference>
<dbReference type="Gene3D" id="1.10.10.10">
    <property type="entry name" value="Winged helix-like DNA-binding domain superfamily/Winged helix DNA-binding domain"/>
    <property type="match status" value="1"/>
</dbReference>
<dbReference type="Proteomes" id="UP000182498">
    <property type="component" value="Unassembled WGS sequence"/>
</dbReference>
<dbReference type="PROSITE" id="PS50949">
    <property type="entry name" value="HTH_GNTR"/>
    <property type="match status" value="1"/>
</dbReference>
<accession>A0A0X2NNM2</accession>
<evidence type="ECO:0000256" key="3">
    <source>
        <dbReference type="ARBA" id="ARBA00023163"/>
    </source>
</evidence>
<evidence type="ECO:0000313" key="5">
    <source>
        <dbReference type="EMBL" id="CUU67046.1"/>
    </source>
</evidence>
<gene>
    <name evidence="5" type="ORF">CVAR292_02399</name>
</gene>
<evidence type="ECO:0000313" key="6">
    <source>
        <dbReference type="Proteomes" id="UP000182498"/>
    </source>
</evidence>
<keyword evidence="3" id="KW-0804">Transcription</keyword>
<dbReference type="InterPro" id="IPR000524">
    <property type="entry name" value="Tscrpt_reg_HTH_GntR"/>
</dbReference>
<dbReference type="GO" id="GO:0003677">
    <property type="term" value="F:DNA binding"/>
    <property type="evidence" value="ECO:0007669"/>
    <property type="project" value="UniProtKB-KW"/>
</dbReference>
<dbReference type="GO" id="GO:0003700">
    <property type="term" value="F:DNA-binding transcription factor activity"/>
    <property type="evidence" value="ECO:0007669"/>
    <property type="project" value="InterPro"/>
</dbReference>
<proteinExistence type="predicted"/>
<dbReference type="InterPro" id="IPR036390">
    <property type="entry name" value="WH_DNA-bd_sf"/>
</dbReference>
<dbReference type="InterPro" id="IPR036388">
    <property type="entry name" value="WH-like_DNA-bd_sf"/>
</dbReference>
<dbReference type="SMART" id="SM00345">
    <property type="entry name" value="HTH_GNTR"/>
    <property type="match status" value="1"/>
</dbReference>
<evidence type="ECO:0000256" key="2">
    <source>
        <dbReference type="ARBA" id="ARBA00023125"/>
    </source>
</evidence>
<dbReference type="SUPFAM" id="SSF46785">
    <property type="entry name" value="Winged helix' DNA-binding domain"/>
    <property type="match status" value="1"/>
</dbReference>
<dbReference type="Pfam" id="PF00392">
    <property type="entry name" value="GntR"/>
    <property type="match status" value="1"/>
</dbReference>
<keyword evidence="2" id="KW-0238">DNA-binding</keyword>
<evidence type="ECO:0000256" key="1">
    <source>
        <dbReference type="ARBA" id="ARBA00023015"/>
    </source>
</evidence>
<feature type="domain" description="HTH gntR-type" evidence="4">
    <location>
        <begin position="19"/>
        <end position="86"/>
    </location>
</feature>
<reference evidence="6" key="1">
    <citation type="submission" date="2015-11" db="EMBL/GenBank/DDBJ databases">
        <authorList>
            <person name="Dugat-Bony E."/>
        </authorList>
    </citation>
    <scope>NUCLEOTIDE SEQUENCE [LARGE SCALE GENOMIC DNA]</scope>
    <source>
        <strain evidence="6">Mu292</strain>
    </source>
</reference>
<organism evidence="5 6">
    <name type="scientific">Corynebacterium variabile</name>
    <dbReference type="NCBI Taxonomy" id="1727"/>
    <lineage>
        <taxon>Bacteria</taxon>
        <taxon>Bacillati</taxon>
        <taxon>Actinomycetota</taxon>
        <taxon>Actinomycetes</taxon>
        <taxon>Mycobacteriales</taxon>
        <taxon>Corynebacteriaceae</taxon>
        <taxon>Corynebacterium</taxon>
    </lineage>
</organism>
<dbReference type="PANTHER" id="PTHR43537">
    <property type="entry name" value="TRANSCRIPTIONAL REGULATOR, GNTR FAMILY"/>
    <property type="match status" value="1"/>
</dbReference>
<keyword evidence="6" id="KW-1185">Reference proteome</keyword>
<dbReference type="InterPro" id="IPR008920">
    <property type="entry name" value="TF_FadR/GntR_C"/>
</dbReference>
<protein>
    <submittedName>
        <fullName evidence="5">Transcriptional regulators</fullName>
    </submittedName>
</protein>
<name>A0A0X2NNM2_9CORY</name>
<sequence length="246" mass="26974">MLHAKGTKAGTIAGMEKAPSLTDQVMDHVRDAVISGDMPPGSWHSVYRLSEQLGISRSPVRDGLLRLEQAGLIRFARNKGFCVVETTANDVAEIFGIRLGIEPAAACRAALNRTDEDLAGFDDAVTRMTEAAEQGAVEEFFAADRQLHRRIMLAGNATRGADIVDQLRVHTRILGPTTAGTSRSLQDILDEHRPVLDAIRRGSGVEARDRMRSHIEITGHLLLTQAMPDADAAEVRRVWQQRTEGY</sequence>
<keyword evidence="1" id="KW-0805">Transcription regulation</keyword>
<evidence type="ECO:0000259" key="4">
    <source>
        <dbReference type="PROSITE" id="PS50949"/>
    </source>
</evidence>
<dbReference type="SUPFAM" id="SSF48008">
    <property type="entry name" value="GntR ligand-binding domain-like"/>
    <property type="match status" value="1"/>
</dbReference>